<dbReference type="RefSeq" id="XP_070912616.1">
    <property type="nucleotide sequence ID" value="XM_071056515.1"/>
</dbReference>
<feature type="region of interest" description="Disordered" evidence="1">
    <location>
        <begin position="186"/>
        <end position="216"/>
    </location>
</feature>
<dbReference type="InterPro" id="IPR040841">
    <property type="entry name" value="Luciferase_dom"/>
</dbReference>
<gene>
    <name evidence="3" type="ORF">MFIFM68171_01093</name>
</gene>
<name>A0ABQ0FZH3_9PEZI</name>
<feature type="domain" description="Luciferase" evidence="2">
    <location>
        <begin position="237"/>
        <end position="303"/>
    </location>
</feature>
<evidence type="ECO:0000259" key="2">
    <source>
        <dbReference type="Pfam" id="PF17648"/>
    </source>
</evidence>
<evidence type="ECO:0000256" key="1">
    <source>
        <dbReference type="SAM" id="MobiDB-lite"/>
    </source>
</evidence>
<dbReference type="EMBL" id="BAAFSV010000001">
    <property type="protein sequence ID" value="GAB1310883.1"/>
    <property type="molecule type" value="Genomic_DNA"/>
</dbReference>
<organism evidence="3 4">
    <name type="scientific">Madurella fahalii</name>
    <dbReference type="NCBI Taxonomy" id="1157608"/>
    <lineage>
        <taxon>Eukaryota</taxon>
        <taxon>Fungi</taxon>
        <taxon>Dikarya</taxon>
        <taxon>Ascomycota</taxon>
        <taxon>Pezizomycotina</taxon>
        <taxon>Sordariomycetes</taxon>
        <taxon>Sordariomycetidae</taxon>
        <taxon>Sordariales</taxon>
        <taxon>Sordariales incertae sedis</taxon>
        <taxon>Madurella</taxon>
    </lineage>
</organism>
<evidence type="ECO:0000313" key="4">
    <source>
        <dbReference type="Proteomes" id="UP001628179"/>
    </source>
</evidence>
<dbReference type="PANTHER" id="PTHR38695">
    <property type="entry name" value="AMINO ACID PERMEASE_ SLC12A DOMAIN-CONTAINING PROTEIN"/>
    <property type="match status" value="1"/>
</dbReference>
<comment type="caution">
    <text evidence="3">The sequence shown here is derived from an EMBL/GenBank/DDBJ whole genome shotgun (WGS) entry which is preliminary data.</text>
</comment>
<feature type="region of interest" description="Disordered" evidence="1">
    <location>
        <begin position="103"/>
        <end position="144"/>
    </location>
</feature>
<accession>A0ABQ0FZH3</accession>
<dbReference type="Pfam" id="PF17648">
    <property type="entry name" value="Luciferase"/>
    <property type="match status" value="1"/>
</dbReference>
<protein>
    <recommendedName>
        <fullName evidence="2">Luciferase domain-containing protein</fullName>
    </recommendedName>
</protein>
<proteinExistence type="predicted"/>
<evidence type="ECO:0000313" key="3">
    <source>
        <dbReference type="EMBL" id="GAB1310883.1"/>
    </source>
</evidence>
<sequence>MPFFKSFSDIWPPVRSRTFTIIAFTVPVALLLLLPRLIDSYRAYLSLGPGGLPHNPLGYLIQAALRPIARWDLRADPPPYRNHRSSAAVVARYAPHGLTSFLPQDIHNNSSGGNRSDDLLPPRTPPRPEVPDFVAPQRQATQPASGPMIARMQGFLRALAARNPSLLEIRPSGLEGVGTDAVYLKATPPSRSRNSNSSSSSGSGSSQGHVGDVGREEQEAKAVAAVVVPEYMGMAKAEIVHVHGEGSSHVTMSLVDAEAAVKQGWAERHPLTGVPKMLPWGYVLLYAPRDDVEYELWTKLVVAGCRFVAGGREIAGVSETTRQ</sequence>
<keyword evidence="4" id="KW-1185">Reference proteome</keyword>
<dbReference type="GeneID" id="98171838"/>
<reference evidence="3 4" key="1">
    <citation type="submission" date="2024-09" db="EMBL/GenBank/DDBJ databases">
        <title>Itraconazole resistance in Madurella fahalii resulting from another homologue of gene encoding cytochrome P450 14-alpha sterol demethylase (CYP51).</title>
        <authorList>
            <person name="Yoshioka I."/>
            <person name="Fahal A.H."/>
            <person name="Kaneko S."/>
            <person name="Yaguchi T."/>
        </authorList>
    </citation>
    <scope>NUCLEOTIDE SEQUENCE [LARGE SCALE GENOMIC DNA]</scope>
    <source>
        <strain evidence="3 4">IFM 68171</strain>
    </source>
</reference>
<dbReference type="PANTHER" id="PTHR38695:SF1">
    <property type="entry name" value="AMINO ACID PERMEASE_ SLC12A DOMAIN-CONTAINING PROTEIN"/>
    <property type="match status" value="1"/>
</dbReference>
<dbReference type="InterPro" id="IPR048273">
    <property type="entry name" value="Luciferase"/>
</dbReference>
<feature type="compositionally biased region" description="Low complexity" evidence="1">
    <location>
        <begin position="190"/>
        <end position="206"/>
    </location>
</feature>
<dbReference type="Proteomes" id="UP001628179">
    <property type="component" value="Unassembled WGS sequence"/>
</dbReference>